<dbReference type="Gene3D" id="1.50.10.20">
    <property type="match status" value="1"/>
</dbReference>
<dbReference type="Proteomes" id="UP001056201">
    <property type="component" value="Chromosome 2"/>
</dbReference>
<evidence type="ECO:0000256" key="1">
    <source>
        <dbReference type="SAM" id="SignalP"/>
    </source>
</evidence>
<dbReference type="Pfam" id="PF09492">
    <property type="entry name" value="Pec_lyase"/>
    <property type="match status" value="1"/>
</dbReference>
<evidence type="ECO:0000313" key="3">
    <source>
        <dbReference type="Proteomes" id="UP001056201"/>
    </source>
</evidence>
<name>A0ABY4SBQ3_AQUTE</name>
<dbReference type="InterPro" id="IPR006311">
    <property type="entry name" value="TAT_signal"/>
</dbReference>
<gene>
    <name evidence="2" type="ORF">MW290_17480</name>
</gene>
<feature type="chain" id="PRO_5046329088" evidence="1">
    <location>
        <begin position="28"/>
        <end position="604"/>
    </location>
</feature>
<dbReference type="EMBL" id="CP097636">
    <property type="protein sequence ID" value="URI10778.1"/>
    <property type="molecule type" value="Genomic_DNA"/>
</dbReference>
<keyword evidence="2" id="KW-0456">Lyase</keyword>
<dbReference type="SUPFAM" id="SSF81853">
    <property type="entry name" value="Family 10 polysaccharide lyase"/>
    <property type="match status" value="1"/>
</dbReference>
<proteinExistence type="predicted"/>
<dbReference type="RefSeq" id="WP_250198981.1">
    <property type="nucleotide sequence ID" value="NZ_CP097636.1"/>
</dbReference>
<sequence length="604" mass="65801">MTYDNEETPMLKRRSFMLSTLAPAALAACGGSDDDTPANPDTGSGTDAVAQARDAMKRAAVYMDQTVSYRGGYVWQYLPDLSITWGEMEAKRSMCWIQPPGTPTAGHALLDAYHATGDETFYTAAERTALALVQAQHPAGGWNYIYDFAGEDSLRHWYETIGANGWRLEEFQHYYGNATFDDAGTAVSSQFMLRMYLEKKDPRFLASVDKAIGFVLAAQFSGGVADGGWPQRFPVANGISSMPQPNPQLLPAGATQGMEDGDYTRHVTFNDDVAGENIKFLLLCIKGLGRTELVAPVQRAMDCLRRLQQPGPQAGWGLQHLATDHGGRAAGAPAGARSYEPRALATHTTQTNVQQLFNYFRITGDRSYLARVPEAIAWLESCKLTAQQIADNPLLNGRTHPTFIELGTNVGRFVHRYGSNIHNGAYYVDHDHRNTPSHYSAGRNINIAGLQRTYDELAGMSDAAVAEMAARSPLKVTTAGALPKYFSLREVDFADLLTGAVMTSPTVSEADAAKLVADLGTKNHWLTPLAQVTNPYRGDGPAAEYAGTAYRSKHVGDIYDTSPYDPQDPPLVDPYVKKDRPLGINTADFVANLGKLIAFVAPVK</sequence>
<reference evidence="2" key="1">
    <citation type="submission" date="2022-05" db="EMBL/GenBank/DDBJ databases">
        <title>An RpoN-dependent PEP-CTERM gene is involved in floc formation of an Aquincola tertiaricarbonis strain.</title>
        <authorList>
            <person name="Qiu D."/>
            <person name="Xia M."/>
        </authorList>
    </citation>
    <scope>NUCLEOTIDE SEQUENCE</scope>
    <source>
        <strain evidence="2">RN12</strain>
    </source>
</reference>
<evidence type="ECO:0000313" key="2">
    <source>
        <dbReference type="EMBL" id="URI10778.1"/>
    </source>
</evidence>
<dbReference type="PROSITE" id="PS51318">
    <property type="entry name" value="TAT"/>
    <property type="match status" value="1"/>
</dbReference>
<dbReference type="InterPro" id="IPR012669">
    <property type="entry name" value="Pectate_lyase"/>
</dbReference>
<keyword evidence="1" id="KW-0732">Signal</keyword>
<keyword evidence="3" id="KW-1185">Reference proteome</keyword>
<dbReference type="GO" id="GO:0016829">
    <property type="term" value="F:lyase activity"/>
    <property type="evidence" value="ECO:0007669"/>
    <property type="project" value="UniProtKB-KW"/>
</dbReference>
<organism evidence="2 3">
    <name type="scientific">Aquincola tertiaricarbonis</name>
    <dbReference type="NCBI Taxonomy" id="391953"/>
    <lineage>
        <taxon>Bacteria</taxon>
        <taxon>Pseudomonadati</taxon>
        <taxon>Pseudomonadota</taxon>
        <taxon>Betaproteobacteria</taxon>
        <taxon>Burkholderiales</taxon>
        <taxon>Sphaerotilaceae</taxon>
        <taxon>Aquincola</taxon>
    </lineage>
</organism>
<accession>A0ABY4SBQ3</accession>
<feature type="signal peptide" evidence="1">
    <location>
        <begin position="1"/>
        <end position="27"/>
    </location>
</feature>
<protein>
    <submittedName>
        <fullName evidence="2">Pectate lyase</fullName>
    </submittedName>
</protein>